<dbReference type="GO" id="GO:0001727">
    <property type="term" value="F:lipid kinase activity"/>
    <property type="evidence" value="ECO:0007669"/>
    <property type="project" value="TreeGrafter"/>
</dbReference>
<dbReference type="Gene3D" id="2.60.200.40">
    <property type="match status" value="1"/>
</dbReference>
<dbReference type="Pfam" id="PF24321">
    <property type="entry name" value="DUF7493"/>
    <property type="match status" value="1"/>
</dbReference>
<organism evidence="2 3">
    <name type="scientific">Aspergillus ellipticus CBS 707.79</name>
    <dbReference type="NCBI Taxonomy" id="1448320"/>
    <lineage>
        <taxon>Eukaryota</taxon>
        <taxon>Fungi</taxon>
        <taxon>Dikarya</taxon>
        <taxon>Ascomycota</taxon>
        <taxon>Pezizomycotina</taxon>
        <taxon>Eurotiomycetes</taxon>
        <taxon>Eurotiomycetidae</taxon>
        <taxon>Eurotiales</taxon>
        <taxon>Aspergillaceae</taxon>
        <taxon>Aspergillus</taxon>
        <taxon>Aspergillus subgen. Circumdati</taxon>
    </lineage>
</organism>
<sequence length="467" mass="50962">MSPLDAPKTLKVDNSVSLSIEDGSCRIVDGRPATARRKNAKSHCCGLSSKRESKSNYQIDLYAILNAHIADNGLTISYVDGDGNNATVNAVQYSVRQEEKSHAESWAKYFMDRAYGQAQPFKRLKVVINPFCGRAVTNFRTHAAPIFAAAHCQVDVEETKYRGHAIEIAEKIDLDAYDAIVCCSGDGLPHEVFNGLAARSDAVMALKSMAVAMVPCGSGNAMAWNVFGTDNPALAALGIVKGLELPLDIASITQGDRHTVSFLSQSLGVLADSDLKTDHLRWMGDHRFIYGVISTIIQKTAYPCEIALKTSTDDGEESQGQSSGTTNGLPLKYGTVLDDIPGDWEIVPREKLASFYASNMKIVAKDTNFFPAALPRDGVLDVMMIDDTVGYAGALDAIIKLPQGKCDELKDVEMRKIAAYRLTPWKQEGYISVDGERYPFEPFQVEVHRGLGRVLSKSNHSYQIPGV</sequence>
<gene>
    <name evidence="2" type="ORF">BO71DRAFT_341319</name>
</gene>
<evidence type="ECO:0000313" key="2">
    <source>
        <dbReference type="EMBL" id="PYI00033.1"/>
    </source>
</evidence>
<dbReference type="VEuPathDB" id="FungiDB:BO71DRAFT_341319"/>
<dbReference type="InterPro" id="IPR016064">
    <property type="entry name" value="NAD/diacylglycerol_kinase_sf"/>
</dbReference>
<dbReference type="GO" id="GO:0005737">
    <property type="term" value="C:cytoplasm"/>
    <property type="evidence" value="ECO:0007669"/>
    <property type="project" value="TreeGrafter"/>
</dbReference>
<dbReference type="InterPro" id="IPR050187">
    <property type="entry name" value="Lipid_Phosphate_FormReg"/>
</dbReference>
<dbReference type="EMBL" id="KZ825797">
    <property type="protein sequence ID" value="PYI00033.1"/>
    <property type="molecule type" value="Genomic_DNA"/>
</dbReference>
<dbReference type="PANTHER" id="PTHR12358">
    <property type="entry name" value="SPHINGOSINE KINASE"/>
    <property type="match status" value="1"/>
</dbReference>
<dbReference type="OrthoDB" id="3853857at2759"/>
<dbReference type="Pfam" id="PF00781">
    <property type="entry name" value="DAGK_cat"/>
    <property type="match status" value="1"/>
</dbReference>
<dbReference type="InterPro" id="IPR001206">
    <property type="entry name" value="Diacylglycerol_kinase_cat_dom"/>
</dbReference>
<evidence type="ECO:0000259" key="1">
    <source>
        <dbReference type="PROSITE" id="PS50146"/>
    </source>
</evidence>
<proteinExistence type="predicted"/>
<reference evidence="2 3" key="1">
    <citation type="submission" date="2018-02" db="EMBL/GenBank/DDBJ databases">
        <title>The genomes of Aspergillus section Nigri reveals drivers in fungal speciation.</title>
        <authorList>
            <consortium name="DOE Joint Genome Institute"/>
            <person name="Vesth T.C."/>
            <person name="Nybo J."/>
            <person name="Theobald S."/>
            <person name="Brandl J."/>
            <person name="Frisvad J.C."/>
            <person name="Nielsen K.F."/>
            <person name="Lyhne E.K."/>
            <person name="Kogle M.E."/>
            <person name="Kuo A."/>
            <person name="Riley R."/>
            <person name="Clum A."/>
            <person name="Nolan M."/>
            <person name="Lipzen A."/>
            <person name="Salamov A."/>
            <person name="Henrissat B."/>
            <person name="Wiebenga A."/>
            <person name="De vries R.P."/>
            <person name="Grigoriev I.V."/>
            <person name="Mortensen U.H."/>
            <person name="Andersen M.R."/>
            <person name="Baker S.E."/>
        </authorList>
    </citation>
    <scope>NUCLEOTIDE SEQUENCE [LARGE SCALE GENOMIC DNA]</scope>
    <source>
        <strain evidence="2 3">CBS 707.79</strain>
    </source>
</reference>
<keyword evidence="3" id="KW-1185">Reference proteome</keyword>
<dbReference type="SMART" id="SM00046">
    <property type="entry name" value="DAGKc"/>
    <property type="match status" value="1"/>
</dbReference>
<dbReference type="Proteomes" id="UP000247810">
    <property type="component" value="Unassembled WGS sequence"/>
</dbReference>
<dbReference type="AlphaFoldDB" id="A0A319F4P7"/>
<protein>
    <recommendedName>
        <fullName evidence="1">DAGKc domain-containing protein</fullName>
    </recommendedName>
</protein>
<evidence type="ECO:0000313" key="3">
    <source>
        <dbReference type="Proteomes" id="UP000247810"/>
    </source>
</evidence>
<dbReference type="GO" id="GO:0046512">
    <property type="term" value="P:sphingosine biosynthetic process"/>
    <property type="evidence" value="ECO:0007669"/>
    <property type="project" value="TreeGrafter"/>
</dbReference>
<dbReference type="STRING" id="1448320.A0A319F4P7"/>
<dbReference type="GO" id="GO:0016020">
    <property type="term" value="C:membrane"/>
    <property type="evidence" value="ECO:0007669"/>
    <property type="project" value="TreeGrafter"/>
</dbReference>
<name>A0A319F4P7_9EURO</name>
<dbReference type="Gene3D" id="3.40.50.10330">
    <property type="entry name" value="Probable inorganic polyphosphate/atp-NAD kinase, domain 1"/>
    <property type="match status" value="1"/>
</dbReference>
<dbReference type="SUPFAM" id="SSF111331">
    <property type="entry name" value="NAD kinase/diacylglycerol kinase-like"/>
    <property type="match status" value="1"/>
</dbReference>
<accession>A0A319F4P7</accession>
<feature type="domain" description="DAGKc" evidence="1">
    <location>
        <begin position="119"/>
        <end position="256"/>
    </location>
</feature>
<dbReference type="InterPro" id="IPR055916">
    <property type="entry name" value="DUF7493"/>
</dbReference>
<dbReference type="InterPro" id="IPR017438">
    <property type="entry name" value="ATP-NAD_kinase_N"/>
</dbReference>
<dbReference type="PANTHER" id="PTHR12358:SF31">
    <property type="entry name" value="ACYLGLYCEROL KINASE, MITOCHONDRIAL"/>
    <property type="match status" value="1"/>
</dbReference>
<dbReference type="GO" id="GO:0016773">
    <property type="term" value="F:phosphotransferase activity, alcohol group as acceptor"/>
    <property type="evidence" value="ECO:0007669"/>
    <property type="project" value="UniProtKB-ARBA"/>
</dbReference>
<dbReference type="PROSITE" id="PS50146">
    <property type="entry name" value="DAGK"/>
    <property type="match status" value="1"/>
</dbReference>